<keyword evidence="3" id="KW-0805">Transcription regulation</keyword>
<evidence type="ECO:0000313" key="7">
    <source>
        <dbReference type="Proteomes" id="UP000298488"/>
    </source>
</evidence>
<dbReference type="InterPro" id="IPR000524">
    <property type="entry name" value="Tscrpt_reg_HTH_GntR"/>
</dbReference>
<evidence type="ECO:0000256" key="5">
    <source>
        <dbReference type="ARBA" id="ARBA00023163"/>
    </source>
</evidence>
<organism evidence="6 7">
    <name type="scientific">Terrimesophilobacter mesophilus</name>
    <dbReference type="NCBI Taxonomy" id="433647"/>
    <lineage>
        <taxon>Bacteria</taxon>
        <taxon>Bacillati</taxon>
        <taxon>Actinomycetota</taxon>
        <taxon>Actinomycetes</taxon>
        <taxon>Micrococcales</taxon>
        <taxon>Microbacteriaceae</taxon>
        <taxon>Terrimesophilobacter</taxon>
    </lineage>
</organism>
<dbReference type="CDD" id="cd00609">
    <property type="entry name" value="AAT_like"/>
    <property type="match status" value="1"/>
</dbReference>
<dbReference type="InterPro" id="IPR015421">
    <property type="entry name" value="PyrdxlP-dep_Trfase_major"/>
</dbReference>
<dbReference type="CDD" id="cd07377">
    <property type="entry name" value="WHTH_GntR"/>
    <property type="match status" value="1"/>
</dbReference>
<dbReference type="Pfam" id="PF00392">
    <property type="entry name" value="GntR"/>
    <property type="match status" value="1"/>
</dbReference>
<dbReference type="InterPro" id="IPR004839">
    <property type="entry name" value="Aminotransferase_I/II_large"/>
</dbReference>
<dbReference type="RefSeq" id="WP_104095218.1">
    <property type="nucleotide sequence ID" value="NZ_JACHBP010000001.1"/>
</dbReference>
<dbReference type="PANTHER" id="PTHR46577">
    <property type="entry name" value="HTH-TYPE TRANSCRIPTIONAL REGULATORY PROTEIN GABR"/>
    <property type="match status" value="1"/>
</dbReference>
<dbReference type="SMART" id="SM00345">
    <property type="entry name" value="HTH_GNTR"/>
    <property type="match status" value="1"/>
</dbReference>
<dbReference type="Pfam" id="PF00155">
    <property type="entry name" value="Aminotran_1_2"/>
    <property type="match status" value="1"/>
</dbReference>
<dbReference type="InterPro" id="IPR036388">
    <property type="entry name" value="WH-like_DNA-bd_sf"/>
</dbReference>
<dbReference type="GO" id="GO:0003677">
    <property type="term" value="F:DNA binding"/>
    <property type="evidence" value="ECO:0007669"/>
    <property type="project" value="UniProtKB-KW"/>
</dbReference>
<reference evidence="6 7" key="1">
    <citation type="submission" date="2019-03" db="EMBL/GenBank/DDBJ databases">
        <title>Genomics of glacier-inhabiting Cryobacterium strains.</title>
        <authorList>
            <person name="Liu Q."/>
            <person name="Xin Y.-H."/>
        </authorList>
    </citation>
    <scope>NUCLEOTIDE SEQUENCE [LARGE SCALE GENOMIC DNA]</scope>
    <source>
        <strain evidence="6 7">CGMCC 1.10440</strain>
    </source>
</reference>
<evidence type="ECO:0000256" key="3">
    <source>
        <dbReference type="ARBA" id="ARBA00023015"/>
    </source>
</evidence>
<keyword evidence="4" id="KW-0238">DNA-binding</keyword>
<evidence type="ECO:0000256" key="1">
    <source>
        <dbReference type="ARBA" id="ARBA00005384"/>
    </source>
</evidence>
<dbReference type="InterPro" id="IPR015424">
    <property type="entry name" value="PyrdxlP-dep_Trfase"/>
</dbReference>
<dbReference type="GO" id="GO:0030170">
    <property type="term" value="F:pyridoxal phosphate binding"/>
    <property type="evidence" value="ECO:0007669"/>
    <property type="project" value="InterPro"/>
</dbReference>
<evidence type="ECO:0000256" key="4">
    <source>
        <dbReference type="ARBA" id="ARBA00023125"/>
    </source>
</evidence>
<dbReference type="GO" id="GO:0008483">
    <property type="term" value="F:transaminase activity"/>
    <property type="evidence" value="ECO:0007669"/>
    <property type="project" value="UniProtKB-KW"/>
</dbReference>
<evidence type="ECO:0000313" key="6">
    <source>
        <dbReference type="EMBL" id="TFB79344.1"/>
    </source>
</evidence>
<comment type="similarity">
    <text evidence="1">In the C-terminal section; belongs to the class-I pyridoxal-phosphate-dependent aminotransferase family.</text>
</comment>
<keyword evidence="6" id="KW-0808">Transferase</keyword>
<keyword evidence="7" id="KW-1185">Reference proteome</keyword>
<dbReference type="AlphaFoldDB" id="A0A4R8V8A2"/>
<evidence type="ECO:0000256" key="2">
    <source>
        <dbReference type="ARBA" id="ARBA00022898"/>
    </source>
</evidence>
<dbReference type="InterPro" id="IPR036390">
    <property type="entry name" value="WH_DNA-bd_sf"/>
</dbReference>
<dbReference type="SUPFAM" id="SSF53383">
    <property type="entry name" value="PLP-dependent transferases"/>
    <property type="match status" value="1"/>
</dbReference>
<name>A0A4R8V8A2_9MICO</name>
<dbReference type="SUPFAM" id="SSF46785">
    <property type="entry name" value="Winged helix' DNA-binding domain"/>
    <property type="match status" value="1"/>
</dbReference>
<keyword evidence="2" id="KW-0663">Pyridoxal phosphate</keyword>
<dbReference type="PANTHER" id="PTHR46577:SF1">
    <property type="entry name" value="HTH-TYPE TRANSCRIPTIONAL REGULATORY PROTEIN GABR"/>
    <property type="match status" value="1"/>
</dbReference>
<dbReference type="PROSITE" id="PS50949">
    <property type="entry name" value="HTH_GNTR"/>
    <property type="match status" value="1"/>
</dbReference>
<keyword evidence="6" id="KW-0032">Aminotransferase</keyword>
<keyword evidence="5" id="KW-0804">Transcription</keyword>
<dbReference type="EMBL" id="SOFI01000003">
    <property type="protein sequence ID" value="TFB79344.1"/>
    <property type="molecule type" value="Genomic_DNA"/>
</dbReference>
<protein>
    <submittedName>
        <fullName evidence="6">Aminotransferase class I/II-fold pyridoxal phosphate-dependent enzyme</fullName>
    </submittedName>
</protein>
<dbReference type="InterPro" id="IPR051446">
    <property type="entry name" value="HTH_trans_reg/aminotransferase"/>
</dbReference>
<dbReference type="Gene3D" id="1.10.10.10">
    <property type="entry name" value="Winged helix-like DNA-binding domain superfamily/Winged helix DNA-binding domain"/>
    <property type="match status" value="1"/>
</dbReference>
<dbReference type="OrthoDB" id="4336542at2"/>
<sequence>MANLADRIQGRTPVGISASLGRLIAAGELAAGDRLPTVRELAADLGVSPATVSQAWRALAAAGLIESHGRNGSFVRKVAAPERSTFSQPHSDGSGLPGLDLSRGTPDPQLLPGLGRALSRVSERAETSAYMELPVIPELVGVLSDSWPYTVESITIVNGALDAISRSIEQVARFGDRVVVENPGFPPFFDLLRRLGLEAVPVHVDERGIVPESFEAALRMSPSLVILQPRALNPTGASMTSERAETLAGMIGDDTPFAHVMVVEDDHSGDITASPDVSLGSWIPDRVLHVRSYSKSHGPDLRIAALGGTASHINAIEARRMLGPGWTSRMLQTILYDLLTSSESIAEVSDARRVYFSRQRALTEALREFGMDVRQADGINTWIPVDDEQGAILQLAARGIRVAGGTPFFAAESDEAYIRVTAGAISGDVSAVARALAAAASAEPVGTPALTTRWA</sequence>
<dbReference type="Gene3D" id="3.40.640.10">
    <property type="entry name" value="Type I PLP-dependent aspartate aminotransferase-like (Major domain)"/>
    <property type="match status" value="1"/>
</dbReference>
<accession>A0A4R8V8A2</accession>
<dbReference type="Proteomes" id="UP000298488">
    <property type="component" value="Unassembled WGS sequence"/>
</dbReference>
<proteinExistence type="inferred from homology"/>
<gene>
    <name evidence="6" type="ORF">E3N84_04300</name>
</gene>
<dbReference type="GO" id="GO:0003700">
    <property type="term" value="F:DNA-binding transcription factor activity"/>
    <property type="evidence" value="ECO:0007669"/>
    <property type="project" value="InterPro"/>
</dbReference>
<comment type="caution">
    <text evidence="6">The sequence shown here is derived from an EMBL/GenBank/DDBJ whole genome shotgun (WGS) entry which is preliminary data.</text>
</comment>